<keyword evidence="2" id="KW-1185">Reference proteome</keyword>
<evidence type="ECO:0000313" key="2">
    <source>
        <dbReference type="Proteomes" id="UP000281647"/>
    </source>
</evidence>
<accession>A0A432V087</accession>
<comment type="caution">
    <text evidence="1">The sequence shown here is derived from an EMBL/GenBank/DDBJ whole genome shotgun (WGS) entry which is preliminary data.</text>
</comment>
<gene>
    <name evidence="1" type="ORF">EET67_22465</name>
</gene>
<name>A0A432V087_9HYPH</name>
<protein>
    <submittedName>
        <fullName evidence="1">Uncharacterized protein</fullName>
    </submittedName>
</protein>
<sequence length="127" mass="14174">MNTAIKHPLGFKTDELSICQLYALNDALRTVFDVLSGLQEQPRFYVERGKVDESYNDAGLILDDFCDALGIEIAAIEAIVEGKPVLTREEYDRKFYLLAQGYVGGTERPDRVIADLSRIASSMGDRP</sequence>
<dbReference type="Proteomes" id="UP000281647">
    <property type="component" value="Unassembled WGS sequence"/>
</dbReference>
<organism evidence="1 2">
    <name type="scientific">Borborobacter arsenicus</name>
    <dbReference type="NCBI Taxonomy" id="1851146"/>
    <lineage>
        <taxon>Bacteria</taxon>
        <taxon>Pseudomonadati</taxon>
        <taxon>Pseudomonadota</taxon>
        <taxon>Alphaproteobacteria</taxon>
        <taxon>Hyphomicrobiales</taxon>
        <taxon>Phyllobacteriaceae</taxon>
        <taxon>Borborobacter</taxon>
    </lineage>
</organism>
<dbReference type="OrthoDB" id="9851586at2"/>
<dbReference type="AlphaFoldDB" id="A0A432V087"/>
<proteinExistence type="predicted"/>
<dbReference type="EMBL" id="RKST01000036">
    <property type="protein sequence ID" value="RUM95596.1"/>
    <property type="molecule type" value="Genomic_DNA"/>
</dbReference>
<dbReference type="RefSeq" id="WP_128628572.1">
    <property type="nucleotide sequence ID" value="NZ_RKST01000036.1"/>
</dbReference>
<reference evidence="1 2" key="1">
    <citation type="submission" date="2018-11" db="EMBL/GenBank/DDBJ databases">
        <title>Pseudaminobacter arsenicus sp. nov., an arsenic-resistant bacterium isolated from arsenic-rich aquifers.</title>
        <authorList>
            <person name="Mu Y."/>
        </authorList>
    </citation>
    <scope>NUCLEOTIDE SEQUENCE [LARGE SCALE GENOMIC DNA]</scope>
    <source>
        <strain evidence="1 2">CB3</strain>
    </source>
</reference>
<evidence type="ECO:0000313" key="1">
    <source>
        <dbReference type="EMBL" id="RUM95596.1"/>
    </source>
</evidence>